<feature type="compositionally biased region" description="Low complexity" evidence="1">
    <location>
        <begin position="115"/>
        <end position="142"/>
    </location>
</feature>
<reference evidence="3 4" key="2">
    <citation type="journal article" date="2011" name="Mol. Biol. Evol.">
        <title>Unity in variety--the pan-genome of the Chlamydiae.</title>
        <authorList>
            <person name="Collingro A."/>
            <person name="Tischler P."/>
            <person name="Weinmaier T."/>
            <person name="Penz T."/>
            <person name="Heinz E."/>
            <person name="Brunham R.C."/>
            <person name="Read T.D."/>
            <person name="Bavoil P.M."/>
            <person name="Sachse K."/>
            <person name="Kahane S."/>
            <person name="Friedman M.G."/>
            <person name="Rattei T."/>
            <person name="Myers G.S."/>
            <person name="Horn M."/>
        </authorList>
    </citation>
    <scope>NUCLEOTIDE SEQUENCE [LARGE SCALE GENOMIC DNA]</scope>
    <source>
        <strain evidence="4">ATCC VR-1471 / Z</strain>
    </source>
</reference>
<organism evidence="3 4">
    <name type="scientific">Simkania negevensis (strain ATCC VR-1471 / DSM 27360 / Z)</name>
    <dbReference type="NCBI Taxonomy" id="331113"/>
    <lineage>
        <taxon>Bacteria</taxon>
        <taxon>Pseudomonadati</taxon>
        <taxon>Chlamydiota</taxon>
        <taxon>Chlamydiia</taxon>
        <taxon>Parachlamydiales</taxon>
        <taxon>Simkaniaceae</taxon>
        <taxon>Simkania</taxon>
    </lineage>
</organism>
<feature type="region of interest" description="Disordered" evidence="1">
    <location>
        <begin position="109"/>
        <end position="142"/>
    </location>
</feature>
<keyword evidence="4" id="KW-1185">Reference proteome</keyword>
<gene>
    <name evidence="3" type="ordered locus">SNE_A23180</name>
</gene>
<sequence>MNQTKTFLLLLLCFFSAATCFAASVVIYNDSIYPLKAEIYSADGSKMGAVEVQTQHQSSWQDPSPANTNYPLTPYTVIFSCKSGGQYGIVSGVNSGAWVTASQAQGQRFCKQEKNNQGQNQQQQQPSQNQQDFQQDFQLNPP</sequence>
<feature type="signal peptide" evidence="2">
    <location>
        <begin position="1"/>
        <end position="22"/>
    </location>
</feature>
<evidence type="ECO:0000313" key="3">
    <source>
        <dbReference type="EMBL" id="CCB90195.1"/>
    </source>
</evidence>
<dbReference type="AlphaFoldDB" id="F8L4E4"/>
<name>F8L4E4_SIMNZ</name>
<accession>F8L4E4</accession>
<dbReference type="STRING" id="331113.SNE_A23180"/>
<dbReference type="HOGENOM" id="CLU_1814532_0_0_0"/>
<keyword evidence="2" id="KW-0732">Signal</keyword>
<protein>
    <submittedName>
        <fullName evidence="3">Uncharacterized protein</fullName>
    </submittedName>
</protein>
<evidence type="ECO:0000256" key="2">
    <source>
        <dbReference type="SAM" id="SignalP"/>
    </source>
</evidence>
<evidence type="ECO:0000313" key="4">
    <source>
        <dbReference type="Proteomes" id="UP000000496"/>
    </source>
</evidence>
<feature type="chain" id="PRO_5003374100" evidence="2">
    <location>
        <begin position="23"/>
        <end position="142"/>
    </location>
</feature>
<dbReference type="KEGG" id="sng:SNE_A23180"/>
<evidence type="ECO:0000256" key="1">
    <source>
        <dbReference type="SAM" id="MobiDB-lite"/>
    </source>
</evidence>
<dbReference type="RefSeq" id="WP_013944660.1">
    <property type="nucleotide sequence ID" value="NC_015713.1"/>
</dbReference>
<dbReference type="Proteomes" id="UP000000496">
    <property type="component" value="Chromosome gsn.131"/>
</dbReference>
<reference key="1">
    <citation type="journal article" date="2011" name="Mol. Biol. Evol.">
        <title>Unity in variety -- the pan-genome of the Chlamydiae.</title>
        <authorList>
            <person name="Collingro A."/>
            <person name="Tischler P."/>
            <person name="Weinmaier T."/>
            <person name="Penz T."/>
            <person name="Heinz E."/>
            <person name="Brunham R.C."/>
            <person name="Read T.D."/>
            <person name="Bavoil P.M."/>
            <person name="Sachse K."/>
            <person name="Kahane S."/>
            <person name="Friedman M.G."/>
            <person name="Rattei T."/>
            <person name="Myers G.S.A."/>
            <person name="Horn M."/>
        </authorList>
    </citation>
    <scope>NUCLEOTIDE SEQUENCE</scope>
    <source>
        <strain>Z</strain>
    </source>
</reference>
<dbReference type="EMBL" id="FR872582">
    <property type="protein sequence ID" value="CCB90195.1"/>
    <property type="molecule type" value="Genomic_DNA"/>
</dbReference>
<proteinExistence type="predicted"/>